<dbReference type="GO" id="GO:0005886">
    <property type="term" value="C:plasma membrane"/>
    <property type="evidence" value="ECO:0007669"/>
    <property type="project" value="UniProtKB-SubCell"/>
</dbReference>
<dbReference type="OrthoDB" id="9787557at2"/>
<gene>
    <name evidence="11" type="ORF">D7D48_02780</name>
</gene>
<keyword evidence="2 8" id="KW-0812">Transmembrane</keyword>
<dbReference type="Gene3D" id="3.40.50.300">
    <property type="entry name" value="P-loop containing nucleotide triphosphate hydrolases"/>
    <property type="match status" value="1"/>
</dbReference>
<protein>
    <submittedName>
        <fullName evidence="11">ATP-binding cassette domain-containing protein</fullName>
    </submittedName>
</protein>
<dbReference type="GO" id="GO:0005524">
    <property type="term" value="F:ATP binding"/>
    <property type="evidence" value="ECO:0007669"/>
    <property type="project" value="UniProtKB-KW"/>
</dbReference>
<keyword evidence="12" id="KW-1185">Reference proteome</keyword>
<dbReference type="EMBL" id="RWJI01000001">
    <property type="protein sequence ID" value="RRQ51831.1"/>
    <property type="molecule type" value="Genomic_DNA"/>
</dbReference>
<evidence type="ECO:0000313" key="11">
    <source>
        <dbReference type="EMBL" id="RRQ51831.1"/>
    </source>
</evidence>
<feature type="domain" description="ABC transmembrane type-1" evidence="10">
    <location>
        <begin position="179"/>
        <end position="460"/>
    </location>
</feature>
<dbReference type="PANTHER" id="PTHR24221:SF248">
    <property type="entry name" value="ABC TRANSPORTER TRANSMEMBRANE REGION"/>
    <property type="match status" value="1"/>
</dbReference>
<feature type="transmembrane region" description="Helical" evidence="8">
    <location>
        <begin position="291"/>
        <end position="311"/>
    </location>
</feature>
<evidence type="ECO:0000256" key="7">
    <source>
        <dbReference type="SAM" id="MobiDB-lite"/>
    </source>
</evidence>
<feature type="transmembrane region" description="Helical" evidence="8">
    <location>
        <begin position="317"/>
        <end position="334"/>
    </location>
</feature>
<evidence type="ECO:0000256" key="5">
    <source>
        <dbReference type="ARBA" id="ARBA00022989"/>
    </source>
</evidence>
<feature type="compositionally biased region" description="Polar residues" evidence="7">
    <location>
        <begin position="732"/>
        <end position="749"/>
    </location>
</feature>
<dbReference type="Pfam" id="PF00005">
    <property type="entry name" value="ABC_tran"/>
    <property type="match status" value="1"/>
</dbReference>
<feature type="transmembrane region" description="Helical" evidence="8">
    <location>
        <begin position="209"/>
        <end position="231"/>
    </location>
</feature>
<evidence type="ECO:0000256" key="1">
    <source>
        <dbReference type="ARBA" id="ARBA00004651"/>
    </source>
</evidence>
<dbReference type="GO" id="GO:0016887">
    <property type="term" value="F:ATP hydrolysis activity"/>
    <property type="evidence" value="ECO:0007669"/>
    <property type="project" value="InterPro"/>
</dbReference>
<feature type="domain" description="ABC transporter" evidence="9">
    <location>
        <begin position="494"/>
        <end position="729"/>
    </location>
</feature>
<dbReference type="AlphaFoldDB" id="A0A426RSD5"/>
<dbReference type="PROSITE" id="PS50929">
    <property type="entry name" value="ABC_TM1F"/>
    <property type="match status" value="1"/>
</dbReference>
<evidence type="ECO:0000256" key="4">
    <source>
        <dbReference type="ARBA" id="ARBA00022840"/>
    </source>
</evidence>
<accession>A0A426RSD5</accession>
<dbReference type="Gene3D" id="1.20.1560.10">
    <property type="entry name" value="ABC transporter type 1, transmembrane domain"/>
    <property type="match status" value="1"/>
</dbReference>
<dbReference type="InterPro" id="IPR011527">
    <property type="entry name" value="ABC1_TM_dom"/>
</dbReference>
<dbReference type="SUPFAM" id="SSF90123">
    <property type="entry name" value="ABC transporter transmembrane region"/>
    <property type="match status" value="1"/>
</dbReference>
<reference evidence="11 12" key="1">
    <citation type="submission" date="2018-12" db="EMBL/GenBank/DDBJ databases">
        <authorList>
            <person name="Kim S.-J."/>
            <person name="Jung G.-Y."/>
        </authorList>
    </citation>
    <scope>NUCLEOTIDE SEQUENCE [LARGE SCALE GENOMIC DNA]</scope>
    <source>
        <strain evidence="11 12">03SU3-P</strain>
    </source>
</reference>
<keyword evidence="5 8" id="KW-1133">Transmembrane helix</keyword>
<dbReference type="SUPFAM" id="SSF52540">
    <property type="entry name" value="P-loop containing nucleoside triphosphate hydrolases"/>
    <property type="match status" value="1"/>
</dbReference>
<dbReference type="Pfam" id="PF00664">
    <property type="entry name" value="ABC_membrane"/>
    <property type="match status" value="1"/>
</dbReference>
<proteinExistence type="predicted"/>
<dbReference type="InterPro" id="IPR003593">
    <property type="entry name" value="AAA+_ATPase"/>
</dbReference>
<dbReference type="GO" id="GO:0140359">
    <property type="term" value="F:ABC-type transporter activity"/>
    <property type="evidence" value="ECO:0007669"/>
    <property type="project" value="InterPro"/>
</dbReference>
<evidence type="ECO:0000313" key="12">
    <source>
        <dbReference type="Proteomes" id="UP000268553"/>
    </source>
</evidence>
<dbReference type="PANTHER" id="PTHR24221">
    <property type="entry name" value="ATP-BINDING CASSETTE SUB-FAMILY B"/>
    <property type="match status" value="1"/>
</dbReference>
<evidence type="ECO:0000256" key="6">
    <source>
        <dbReference type="ARBA" id="ARBA00023136"/>
    </source>
</evidence>
<organism evidence="11 12">
    <name type="scientific">Sphingorhabdus wooponensis</name>
    <dbReference type="NCBI Taxonomy" id="940136"/>
    <lineage>
        <taxon>Bacteria</taxon>
        <taxon>Pseudomonadati</taxon>
        <taxon>Pseudomonadota</taxon>
        <taxon>Alphaproteobacteria</taxon>
        <taxon>Sphingomonadales</taxon>
        <taxon>Sphingomonadaceae</taxon>
        <taxon>Sphingorhabdus</taxon>
    </lineage>
</organism>
<evidence type="ECO:0000256" key="8">
    <source>
        <dbReference type="SAM" id="Phobius"/>
    </source>
</evidence>
<comment type="subcellular location">
    <subcellularLocation>
        <location evidence="1">Cell membrane</location>
        <topology evidence="1">Multi-pass membrane protein</topology>
    </subcellularLocation>
</comment>
<evidence type="ECO:0000259" key="9">
    <source>
        <dbReference type="PROSITE" id="PS50893"/>
    </source>
</evidence>
<dbReference type="RefSeq" id="WP_125229846.1">
    <property type="nucleotide sequence ID" value="NZ_RWJI01000001.1"/>
</dbReference>
<feature type="region of interest" description="Disordered" evidence="7">
    <location>
        <begin position="729"/>
        <end position="749"/>
    </location>
</feature>
<feature type="transmembrane region" description="Helical" evidence="8">
    <location>
        <begin position="175"/>
        <end position="197"/>
    </location>
</feature>
<sequence length="749" mass="80127">MVDASGSDGLVTMMDGADAGATAVILSATRDASFSHEGLMWLSQQLVSAGVTDYRLLSRDSVMLSRHFLSEDAADFHQVALLELFEKLNIEAGEWTTELALIALPAVALIPDHGYAFVYAAGGPGEWLVETQVGRRQYSAWPVGTLFLPASPASKKAVPQTAEELFETILRKDRAWVPLAAVATTLSSILLLATSLYSMQVYDRVIGQGGLSTLIVLTVGVVIAILVELGLKLARSSIMDRAINAIDVDASVSVYARLLSVRLDQMPASLGTLAAQVRGFETVRAFALARIIYLATDLPFAVFFLMVIWMIGGFAVAMVPAIAFVIAAAGGLSLRRAIAKHATNEMSVANMRQGVLVETIQSAESVKAAGAGWLLQGRWNSLSRESANESMKLKQLNDHAAHFSGLMQQLSYVFLVATGAYLAVDGRTMTVGAIIACSIISGRVLGPVAALPGLLVQWGNSKIALDHLEKLFELERDNHGILQSLSPSHVQGKLEVRNVEFAWRGQTTPFALNGFTVQPGERVGVIGSVGSGKSTLLKLFAGVIKASKGVVCLDGMDVQHIAADRRSELIGYLPQTTRLISGTLRQNLTLGLPYVSEDLLMAAIQATGLAEQIAGRPEGLDVRISEGGEGLSGGQKQLVALTRLLMCQSSLWLLDEPTSSMDEGTEERCLMALKEQIRTGQTLVLVTHKARLLDLVDRLVVLTPQGIALDGPKDKVLDALRQRAAAAQQQQSGIVTTKSNLRSSVQAPS</sequence>
<dbReference type="InterPro" id="IPR039421">
    <property type="entry name" value="Type_1_exporter"/>
</dbReference>
<dbReference type="InterPro" id="IPR027417">
    <property type="entry name" value="P-loop_NTPase"/>
</dbReference>
<dbReference type="InterPro" id="IPR036640">
    <property type="entry name" value="ABC1_TM_sf"/>
</dbReference>
<dbReference type="InterPro" id="IPR003439">
    <property type="entry name" value="ABC_transporter-like_ATP-bd"/>
</dbReference>
<dbReference type="PROSITE" id="PS50893">
    <property type="entry name" value="ABC_TRANSPORTER_2"/>
    <property type="match status" value="1"/>
</dbReference>
<evidence type="ECO:0000256" key="2">
    <source>
        <dbReference type="ARBA" id="ARBA00022692"/>
    </source>
</evidence>
<evidence type="ECO:0000259" key="10">
    <source>
        <dbReference type="PROSITE" id="PS50929"/>
    </source>
</evidence>
<dbReference type="SMART" id="SM00382">
    <property type="entry name" value="AAA"/>
    <property type="match status" value="1"/>
</dbReference>
<keyword evidence="6 8" id="KW-0472">Membrane</keyword>
<dbReference type="Proteomes" id="UP000268553">
    <property type="component" value="Unassembled WGS sequence"/>
</dbReference>
<keyword evidence="3" id="KW-0547">Nucleotide-binding</keyword>
<keyword evidence="4 11" id="KW-0067">ATP-binding</keyword>
<comment type="caution">
    <text evidence="11">The sequence shown here is derived from an EMBL/GenBank/DDBJ whole genome shotgun (WGS) entry which is preliminary data.</text>
</comment>
<name>A0A426RSD5_9SPHN</name>
<evidence type="ECO:0000256" key="3">
    <source>
        <dbReference type="ARBA" id="ARBA00022741"/>
    </source>
</evidence>
<feature type="transmembrane region" description="Helical" evidence="8">
    <location>
        <begin position="400"/>
        <end position="424"/>
    </location>
</feature>
<dbReference type="GO" id="GO:0034040">
    <property type="term" value="F:ATPase-coupled lipid transmembrane transporter activity"/>
    <property type="evidence" value="ECO:0007669"/>
    <property type="project" value="TreeGrafter"/>
</dbReference>